<protein>
    <submittedName>
        <fullName evidence="1">Uncharacterized protein</fullName>
    </submittedName>
</protein>
<keyword evidence="2" id="KW-1185">Reference proteome</keyword>
<sequence length="91" mass="10850">MLGEEEGQGRWTSGLGRFTLKLRSIVHGDREDLSRVMQHINEEHHQKNGKKQIVEEQLQKQIDEQLQKIDEEQLQKIYEEQLQKIDEEANR</sequence>
<gene>
    <name evidence="1" type="ORF">L6452_09070</name>
</gene>
<reference evidence="1 2" key="2">
    <citation type="journal article" date="2022" name="Mol. Ecol. Resour.">
        <title>The genomes of chicory, endive, great burdock and yacon provide insights into Asteraceae paleo-polyploidization history and plant inulin production.</title>
        <authorList>
            <person name="Fan W."/>
            <person name="Wang S."/>
            <person name="Wang H."/>
            <person name="Wang A."/>
            <person name="Jiang F."/>
            <person name="Liu H."/>
            <person name="Zhao H."/>
            <person name="Xu D."/>
            <person name="Zhang Y."/>
        </authorList>
    </citation>
    <scope>NUCLEOTIDE SEQUENCE [LARGE SCALE GENOMIC DNA]</scope>
    <source>
        <strain evidence="2">cv. Niubang</strain>
    </source>
</reference>
<dbReference type="EMBL" id="CM042049">
    <property type="protein sequence ID" value="KAI3746632.1"/>
    <property type="molecule type" value="Genomic_DNA"/>
</dbReference>
<dbReference type="Proteomes" id="UP001055879">
    <property type="component" value="Linkage Group LG03"/>
</dbReference>
<evidence type="ECO:0000313" key="2">
    <source>
        <dbReference type="Proteomes" id="UP001055879"/>
    </source>
</evidence>
<accession>A0ACB9DJ91</accession>
<name>A0ACB9DJ91_ARCLA</name>
<comment type="caution">
    <text evidence="1">The sequence shown here is derived from an EMBL/GenBank/DDBJ whole genome shotgun (WGS) entry which is preliminary data.</text>
</comment>
<organism evidence="1 2">
    <name type="scientific">Arctium lappa</name>
    <name type="common">Greater burdock</name>
    <name type="synonym">Lappa major</name>
    <dbReference type="NCBI Taxonomy" id="4217"/>
    <lineage>
        <taxon>Eukaryota</taxon>
        <taxon>Viridiplantae</taxon>
        <taxon>Streptophyta</taxon>
        <taxon>Embryophyta</taxon>
        <taxon>Tracheophyta</taxon>
        <taxon>Spermatophyta</taxon>
        <taxon>Magnoliopsida</taxon>
        <taxon>eudicotyledons</taxon>
        <taxon>Gunneridae</taxon>
        <taxon>Pentapetalae</taxon>
        <taxon>asterids</taxon>
        <taxon>campanulids</taxon>
        <taxon>Asterales</taxon>
        <taxon>Asteraceae</taxon>
        <taxon>Carduoideae</taxon>
        <taxon>Cardueae</taxon>
        <taxon>Arctiinae</taxon>
        <taxon>Arctium</taxon>
    </lineage>
</organism>
<proteinExistence type="predicted"/>
<reference evidence="2" key="1">
    <citation type="journal article" date="2022" name="Mol. Ecol. Resour.">
        <title>The genomes of chicory, endive, great burdock and yacon provide insights into Asteraceae palaeo-polyploidization history and plant inulin production.</title>
        <authorList>
            <person name="Fan W."/>
            <person name="Wang S."/>
            <person name="Wang H."/>
            <person name="Wang A."/>
            <person name="Jiang F."/>
            <person name="Liu H."/>
            <person name="Zhao H."/>
            <person name="Xu D."/>
            <person name="Zhang Y."/>
        </authorList>
    </citation>
    <scope>NUCLEOTIDE SEQUENCE [LARGE SCALE GENOMIC DNA]</scope>
    <source>
        <strain evidence="2">cv. Niubang</strain>
    </source>
</reference>
<evidence type="ECO:0000313" key="1">
    <source>
        <dbReference type="EMBL" id="KAI3746632.1"/>
    </source>
</evidence>